<comment type="similarity">
    <text evidence="1">Belongs to the 'phage' integrase family.</text>
</comment>
<dbReference type="InterPro" id="IPR004191">
    <property type="entry name" value="Integrase_Tn916-type_DNA-bd_N"/>
</dbReference>
<dbReference type="Proteomes" id="UP001211173">
    <property type="component" value="Unassembled WGS sequence"/>
</dbReference>
<dbReference type="EMBL" id="WKPO01000008">
    <property type="protein sequence ID" value="MSB48586.1"/>
    <property type="molecule type" value="Genomic_DNA"/>
</dbReference>
<dbReference type="Pfam" id="PF00589">
    <property type="entry name" value="Phage_integrase"/>
    <property type="match status" value="1"/>
</dbReference>
<dbReference type="InterPro" id="IPR010998">
    <property type="entry name" value="Integrase_recombinase_N"/>
</dbReference>
<organism evidence="8 9">
    <name type="scientific">Flavonifractor plautii</name>
    <name type="common">Fusobacterium plautii</name>
    <dbReference type="NCBI Taxonomy" id="292800"/>
    <lineage>
        <taxon>Bacteria</taxon>
        <taxon>Bacillati</taxon>
        <taxon>Bacillota</taxon>
        <taxon>Clostridia</taxon>
        <taxon>Eubacteriales</taxon>
        <taxon>Oscillospiraceae</taxon>
        <taxon>Flavonifractor</taxon>
    </lineage>
</organism>
<dbReference type="Gene3D" id="3.30.160.60">
    <property type="entry name" value="Classic Zinc Finger"/>
    <property type="match status" value="1"/>
</dbReference>
<sequence length="385" mass="44605">MSEKRRDSKGRVLKDGESQRKNGSYMYRYTDIHKKRQYIYAKTLEELRKQEEIIRNDLGDGIDYSAGEITVAQLVDRYVNLKRSLKPNSMRAYKSAINRVHTEPFGQKKVNSVKLSDAKSWFVALHDQGLKRNTIGVVQSVVRPAFEMAVDDDIIRKNPFKFKMADILPDDAYVRDALSKEQQIQYLQAIRDDNAGNYYDDIVILLETGLRVSELYGLTKSDVSFERRCIFIRHQLCRTADQPYFITPPKTKSGIRTIPLTDTAYLSLRRVVKERPVPKVEMMVDGYSGFLFLDKLGRPKVAMHLENYMRNFAKRYRKAFTTRMPKVTPHVLRHTFCTNMQRAGIDVKSLQYLMGHSNASVTLDVYTHTDFEMVKEAFARAVVNL</sequence>
<dbReference type="PROSITE" id="PS51898">
    <property type="entry name" value="TYR_RECOMBINASE"/>
    <property type="match status" value="1"/>
</dbReference>
<dbReference type="PANTHER" id="PTHR30349:SF41">
    <property type="entry name" value="INTEGRASE_RECOMBINASE PROTEIN MJ0367-RELATED"/>
    <property type="match status" value="1"/>
</dbReference>
<proteinExistence type="inferred from homology"/>
<dbReference type="Gene3D" id="1.10.443.10">
    <property type="entry name" value="Intergrase catalytic core"/>
    <property type="match status" value="1"/>
</dbReference>
<evidence type="ECO:0000259" key="6">
    <source>
        <dbReference type="PROSITE" id="PS51900"/>
    </source>
</evidence>
<evidence type="ECO:0000313" key="9">
    <source>
        <dbReference type="Proteomes" id="UP000429811"/>
    </source>
</evidence>
<gene>
    <name evidence="8" type="ORF">GKE90_07705</name>
    <name evidence="7" type="ORF">PNE06_03940</name>
</gene>
<keyword evidence="3" id="KW-0233">DNA recombination</keyword>
<reference evidence="8 9" key="1">
    <citation type="journal article" date="2019" name="Nat. Med.">
        <title>A library of human gut bacterial isolates paired with longitudinal multiomics data enables mechanistic microbiome research.</title>
        <authorList>
            <person name="Poyet M."/>
            <person name="Groussin M."/>
            <person name="Gibbons S.M."/>
            <person name="Avila-Pacheco J."/>
            <person name="Jiang X."/>
            <person name="Kearney S.M."/>
            <person name="Perrotta A.R."/>
            <person name="Berdy B."/>
            <person name="Zhao S."/>
            <person name="Lieberman T.D."/>
            <person name="Swanson P.K."/>
            <person name="Smith M."/>
            <person name="Roesemann S."/>
            <person name="Alexander J.E."/>
            <person name="Rich S.A."/>
            <person name="Livny J."/>
            <person name="Vlamakis H."/>
            <person name="Clish C."/>
            <person name="Bullock K."/>
            <person name="Deik A."/>
            <person name="Scott J."/>
            <person name="Pierce K.A."/>
            <person name="Xavier R.J."/>
            <person name="Alm E.J."/>
        </authorList>
    </citation>
    <scope>NUCLEOTIDE SEQUENCE [LARGE SCALE GENOMIC DNA]</scope>
    <source>
        <strain evidence="8 9">BIOML-A5</strain>
    </source>
</reference>
<dbReference type="GO" id="GO:0003677">
    <property type="term" value="F:DNA binding"/>
    <property type="evidence" value="ECO:0007669"/>
    <property type="project" value="UniProtKB-UniRule"/>
</dbReference>
<dbReference type="GO" id="GO:0006310">
    <property type="term" value="P:DNA recombination"/>
    <property type="evidence" value="ECO:0007669"/>
    <property type="project" value="UniProtKB-KW"/>
</dbReference>
<dbReference type="InterPro" id="IPR044068">
    <property type="entry name" value="CB"/>
</dbReference>
<evidence type="ECO:0000256" key="4">
    <source>
        <dbReference type="PROSITE-ProRule" id="PRU01248"/>
    </source>
</evidence>
<dbReference type="PANTHER" id="PTHR30349">
    <property type="entry name" value="PHAGE INTEGRASE-RELATED"/>
    <property type="match status" value="1"/>
</dbReference>
<dbReference type="Pfam" id="PF02920">
    <property type="entry name" value="Integrase_DNA"/>
    <property type="match status" value="1"/>
</dbReference>
<dbReference type="InterPro" id="IPR013762">
    <property type="entry name" value="Integrase-like_cat_sf"/>
</dbReference>
<dbReference type="Proteomes" id="UP000429811">
    <property type="component" value="Unassembled WGS sequence"/>
</dbReference>
<reference evidence="7" key="2">
    <citation type="submission" date="2023-01" db="EMBL/GenBank/DDBJ databases">
        <title>Human gut microbiome strain richness.</title>
        <authorList>
            <person name="Chen-Liaw A."/>
        </authorList>
    </citation>
    <scope>NUCLEOTIDE SEQUENCE</scope>
    <source>
        <strain evidence="7">1001287st1_F4_1001285I_161205</strain>
    </source>
</reference>
<dbReference type="SUPFAM" id="SSF56349">
    <property type="entry name" value="DNA breaking-rejoining enzymes"/>
    <property type="match status" value="1"/>
</dbReference>
<dbReference type="InterPro" id="IPR002104">
    <property type="entry name" value="Integrase_catalytic"/>
</dbReference>
<evidence type="ECO:0000256" key="2">
    <source>
        <dbReference type="ARBA" id="ARBA00023125"/>
    </source>
</evidence>
<evidence type="ECO:0000313" key="8">
    <source>
        <dbReference type="EMBL" id="MSB48586.1"/>
    </source>
</evidence>
<dbReference type="CDD" id="cd01189">
    <property type="entry name" value="INT_ICEBs1_C_like"/>
    <property type="match status" value="1"/>
</dbReference>
<feature type="domain" description="Tyr recombinase" evidence="5">
    <location>
        <begin position="173"/>
        <end position="379"/>
    </location>
</feature>
<comment type="caution">
    <text evidence="8">The sequence shown here is derived from an EMBL/GenBank/DDBJ whole genome shotgun (WGS) entry which is preliminary data.</text>
</comment>
<dbReference type="Gene3D" id="1.10.150.130">
    <property type="match status" value="1"/>
</dbReference>
<dbReference type="SUPFAM" id="SSF54171">
    <property type="entry name" value="DNA-binding domain"/>
    <property type="match status" value="1"/>
</dbReference>
<dbReference type="GO" id="GO:0008907">
    <property type="term" value="F:integrase activity"/>
    <property type="evidence" value="ECO:0007669"/>
    <property type="project" value="InterPro"/>
</dbReference>
<dbReference type="RefSeq" id="WP_131971058.1">
    <property type="nucleotide sequence ID" value="NZ_BAABXT010000001.1"/>
</dbReference>
<keyword evidence="2 4" id="KW-0238">DNA-binding</keyword>
<dbReference type="InterPro" id="IPR011010">
    <property type="entry name" value="DNA_brk_join_enz"/>
</dbReference>
<evidence type="ECO:0000256" key="3">
    <source>
        <dbReference type="ARBA" id="ARBA00023172"/>
    </source>
</evidence>
<dbReference type="InterPro" id="IPR016177">
    <property type="entry name" value="DNA-bd_dom_sf"/>
</dbReference>
<accession>A0A6I2RFT9</accession>
<dbReference type="PROSITE" id="PS51900">
    <property type="entry name" value="CB"/>
    <property type="match status" value="1"/>
</dbReference>
<feature type="domain" description="Core-binding (CB)" evidence="6">
    <location>
        <begin position="69"/>
        <end position="150"/>
    </location>
</feature>
<evidence type="ECO:0000313" key="7">
    <source>
        <dbReference type="EMBL" id="MDB7932219.1"/>
    </source>
</evidence>
<evidence type="ECO:0000256" key="1">
    <source>
        <dbReference type="ARBA" id="ARBA00008857"/>
    </source>
</evidence>
<dbReference type="EMBL" id="JAQLWV010000004">
    <property type="protein sequence ID" value="MDB7932219.1"/>
    <property type="molecule type" value="Genomic_DNA"/>
</dbReference>
<name>A0A6I2RFT9_FLAPL</name>
<dbReference type="AlphaFoldDB" id="A0A6I2RFT9"/>
<protein>
    <submittedName>
        <fullName evidence="8">Tyrosine-type recombinase/integrase</fullName>
    </submittedName>
</protein>
<dbReference type="InterPro" id="IPR050090">
    <property type="entry name" value="Tyrosine_recombinase_XerCD"/>
</dbReference>
<evidence type="ECO:0000259" key="5">
    <source>
        <dbReference type="PROSITE" id="PS51898"/>
    </source>
</evidence>